<dbReference type="SUPFAM" id="SSF53383">
    <property type="entry name" value="PLP-dependent transferases"/>
    <property type="match status" value="1"/>
</dbReference>
<evidence type="ECO:0000256" key="1">
    <source>
        <dbReference type="ARBA" id="ARBA00001933"/>
    </source>
</evidence>
<dbReference type="EMBL" id="JAFNEN010000227">
    <property type="protein sequence ID" value="KAG8188929.1"/>
    <property type="molecule type" value="Genomic_DNA"/>
</dbReference>
<reference evidence="10 11" key="1">
    <citation type="journal article" date="2022" name="Nat. Ecol. Evol.">
        <title>A masculinizing supergene underlies an exaggerated male reproductive morph in a spider.</title>
        <authorList>
            <person name="Hendrickx F."/>
            <person name="De Corte Z."/>
            <person name="Sonet G."/>
            <person name="Van Belleghem S.M."/>
            <person name="Kostlbacher S."/>
            <person name="Vangestel C."/>
        </authorList>
    </citation>
    <scope>NUCLEOTIDE SEQUENCE [LARGE SCALE GENOMIC DNA]</scope>
    <source>
        <strain evidence="10">W744_W776</strain>
    </source>
</reference>
<comment type="similarity">
    <text evidence="2">Belongs to the group II decarboxylase family.</text>
</comment>
<evidence type="ECO:0000256" key="7">
    <source>
        <dbReference type="SAM" id="MobiDB-lite"/>
    </source>
</evidence>
<evidence type="ECO:0000313" key="10">
    <source>
        <dbReference type="EMBL" id="KAG8188929.1"/>
    </source>
</evidence>
<dbReference type="Gene3D" id="3.90.1150.170">
    <property type="match status" value="1"/>
</dbReference>
<evidence type="ECO:0000256" key="6">
    <source>
        <dbReference type="ARBA" id="ARBA00047190"/>
    </source>
</evidence>
<feature type="region of interest" description="Disordered" evidence="7">
    <location>
        <begin position="713"/>
        <end position="741"/>
    </location>
</feature>
<evidence type="ECO:0000259" key="9">
    <source>
        <dbReference type="Pfam" id="PF22937"/>
    </source>
</evidence>
<dbReference type="InterPro" id="IPR055102">
    <property type="entry name" value="PDXDC1-like_3rd"/>
</dbReference>
<dbReference type="Gene3D" id="3.40.640.10">
    <property type="entry name" value="Type I PLP-dependent aspartate aminotransferase-like (Major domain)"/>
    <property type="match status" value="1"/>
</dbReference>
<evidence type="ECO:0000256" key="3">
    <source>
        <dbReference type="ARBA" id="ARBA00022793"/>
    </source>
</evidence>
<dbReference type="InterPro" id="IPR055103">
    <property type="entry name" value="PDXDC1-like_2nd"/>
</dbReference>
<sequence>MSETSKNSNDKTAENEVGATLQDKSVDSSSLESLQNLAEAGLDRLEESVSGTDTASREKCIPGPLPRESKVFSEIKESLLGLIAKSEAEEEEEVIISYTRPARHIHSEVQKAALLSHTFAAYLHSLNRGLVCRVATQVVSDTSLWLGKIFRFFDSSAYFSRDPREGLVRTLRLVLHTRYPRYATTGYEALFTRPPSLYYCDPHAHDTHLPYICAQLGLPLTCLTAVPSHTIDGQFKMSPSALEQCIQADLSATRTPLVALCSWGARQVGHADDLHQIKEVCNRHRVWMHLEGHGLAALALPTPAAETPLGDSMTLSLGDWIGLPSLPYTTLYRAKEPGPLLASGLVQTSGQLDFLPVWFALQALGCDTLMQMVRHAFHVTEDLLNCIEHFPELRIISQRKSSPKESVSSETTADKNQPTPVSFESPVIVFQYVPRSEKGEEFLERNPPYFDNLNSWLVQLMARLVPTVKTEILDLPTFGVCLRICPLENANTLGTTKKDVEHYFLSLQQQIAILNATVHQKEKLYADHKNYPKLQLVEIANWAGMGGVRYIPELWVDRLNELTDTGKADINQLNSALVTKLKDSDSAFSLGEADDGMVCVRFGMVDAHLDLEELMQMVTAAGRDIEESSKFLETMSEMIKQGIQEANKELVKENQEKIYQEGVLKQVPVIGSLVSWFYPAQNETGIKGRSFNLSSGTIESTENIYKYHMQVKAETKSRNPSQASDVAAPDAQQVAPPDASP</sequence>
<comment type="cofactor">
    <cofactor evidence="1">
        <name>pyridoxal 5'-phosphate</name>
        <dbReference type="ChEBI" id="CHEBI:597326"/>
    </cofactor>
</comment>
<evidence type="ECO:0000256" key="5">
    <source>
        <dbReference type="ARBA" id="ARBA00023239"/>
    </source>
</evidence>
<feature type="domain" description="PDXDC1-like third" evidence="9">
    <location>
        <begin position="528"/>
        <end position="630"/>
    </location>
</feature>
<protein>
    <recommendedName>
        <fullName evidence="6">Pyridoxal-dependent decarboxylase domain-containing protein 1</fullName>
    </recommendedName>
</protein>
<name>A0AAV6UXR0_9ARAC</name>
<dbReference type="PANTHER" id="PTHR42735:SF1">
    <property type="entry name" value="PYRIDOXAL-DEPENDENT DECARBOXYLASE DOMAIN-CONTAINING PROTEIN 1-RELATED"/>
    <property type="match status" value="1"/>
</dbReference>
<keyword evidence="11" id="KW-1185">Reference proteome</keyword>
<feature type="region of interest" description="Disordered" evidence="7">
    <location>
        <begin position="401"/>
        <end position="420"/>
    </location>
</feature>
<comment type="caution">
    <text evidence="10">The sequence shown here is derived from an EMBL/GenBank/DDBJ whole genome shotgun (WGS) entry which is preliminary data.</text>
</comment>
<keyword evidence="3" id="KW-0210">Decarboxylase</keyword>
<dbReference type="InterPro" id="IPR015421">
    <property type="entry name" value="PyrdxlP-dep_Trfase_major"/>
</dbReference>
<organism evidence="10 11">
    <name type="scientific">Oedothorax gibbosus</name>
    <dbReference type="NCBI Taxonomy" id="931172"/>
    <lineage>
        <taxon>Eukaryota</taxon>
        <taxon>Metazoa</taxon>
        <taxon>Ecdysozoa</taxon>
        <taxon>Arthropoda</taxon>
        <taxon>Chelicerata</taxon>
        <taxon>Arachnida</taxon>
        <taxon>Araneae</taxon>
        <taxon>Araneomorphae</taxon>
        <taxon>Entelegynae</taxon>
        <taxon>Araneoidea</taxon>
        <taxon>Linyphiidae</taxon>
        <taxon>Erigoninae</taxon>
        <taxon>Oedothorax</taxon>
    </lineage>
</organism>
<dbReference type="InterPro" id="IPR015424">
    <property type="entry name" value="PyrdxlP-dep_Trfase"/>
</dbReference>
<feature type="region of interest" description="Disordered" evidence="7">
    <location>
        <begin position="1"/>
        <end position="32"/>
    </location>
</feature>
<dbReference type="InterPro" id="IPR050477">
    <property type="entry name" value="GrpII_AminoAcid_Decarb"/>
</dbReference>
<dbReference type="AlphaFoldDB" id="A0AAV6UXR0"/>
<feature type="domain" description="PDXDC1/PDXD2 second" evidence="8">
    <location>
        <begin position="440"/>
        <end position="518"/>
    </location>
</feature>
<feature type="compositionally biased region" description="Low complexity" evidence="7">
    <location>
        <begin position="720"/>
        <end position="741"/>
    </location>
</feature>
<proteinExistence type="inferred from homology"/>
<dbReference type="Pfam" id="PF22937">
    <property type="entry name" value="PDXDC1-like_cen2"/>
    <property type="match status" value="1"/>
</dbReference>
<keyword evidence="4" id="KW-0663">Pyridoxal phosphate</keyword>
<evidence type="ECO:0000256" key="4">
    <source>
        <dbReference type="ARBA" id="ARBA00022898"/>
    </source>
</evidence>
<dbReference type="Pfam" id="PF22930">
    <property type="entry name" value="PDXDC1-like_cen"/>
    <property type="match status" value="1"/>
</dbReference>
<gene>
    <name evidence="10" type="ORF">JTE90_014981</name>
</gene>
<dbReference type="GO" id="GO:0016831">
    <property type="term" value="F:carboxy-lyase activity"/>
    <property type="evidence" value="ECO:0007669"/>
    <property type="project" value="UniProtKB-KW"/>
</dbReference>
<dbReference type="Proteomes" id="UP000827092">
    <property type="component" value="Unassembled WGS sequence"/>
</dbReference>
<evidence type="ECO:0000259" key="8">
    <source>
        <dbReference type="Pfam" id="PF22930"/>
    </source>
</evidence>
<evidence type="ECO:0000313" key="11">
    <source>
        <dbReference type="Proteomes" id="UP000827092"/>
    </source>
</evidence>
<evidence type="ECO:0000256" key="2">
    <source>
        <dbReference type="ARBA" id="ARBA00009533"/>
    </source>
</evidence>
<dbReference type="PANTHER" id="PTHR42735">
    <property type="match status" value="1"/>
</dbReference>
<accession>A0AAV6UXR0</accession>
<keyword evidence="5" id="KW-0456">Lyase</keyword>